<comment type="caution">
    <text evidence="1">The sequence shown here is derived from an EMBL/GenBank/DDBJ whole genome shotgun (WGS) entry which is preliminary data.</text>
</comment>
<organism evidence="1 2">
    <name type="scientific">Zarea fungicola</name>
    <dbReference type="NCBI Taxonomy" id="93591"/>
    <lineage>
        <taxon>Eukaryota</taxon>
        <taxon>Fungi</taxon>
        <taxon>Dikarya</taxon>
        <taxon>Ascomycota</taxon>
        <taxon>Pezizomycotina</taxon>
        <taxon>Sordariomycetes</taxon>
        <taxon>Hypocreomycetidae</taxon>
        <taxon>Hypocreales</taxon>
        <taxon>Cordycipitaceae</taxon>
        <taxon>Zarea</taxon>
    </lineage>
</organism>
<sequence>MKLQSTLLLSFVAAALSNPVALRNSAPLVPRYVAPPPGNGTFISCTDDSSDHRCALVKQPSRDVITRITHPNGTTEVVKNKYTREQLHQIRLANNISSVEYRPGEKVRDKREGLPLICTHETQEWFDQYAWGFWYEAWNQVGNCFYCNNCDEAIAKSFGVTETWTVGISSEFSDIIKFQFGFSWGTLQTLTDTRRCRWQNVQNGCHSIWYQPLMSWHNGWPNYQTHVHCPANQGNPSYDYYYDHNYVWANINQAANSNGVESGNLGCDSGCQGPDKRQCWHGNDGGQLWPNPN</sequence>
<dbReference type="Proteomes" id="UP001143910">
    <property type="component" value="Unassembled WGS sequence"/>
</dbReference>
<protein>
    <submittedName>
        <fullName evidence="1">Uncharacterized protein</fullName>
    </submittedName>
</protein>
<evidence type="ECO:0000313" key="1">
    <source>
        <dbReference type="EMBL" id="KAJ2982196.1"/>
    </source>
</evidence>
<proteinExistence type="predicted"/>
<gene>
    <name evidence="1" type="ORF">NQ176_g1538</name>
</gene>
<name>A0ACC1NUN7_9HYPO</name>
<dbReference type="EMBL" id="JANJQO010000089">
    <property type="protein sequence ID" value="KAJ2982196.1"/>
    <property type="molecule type" value="Genomic_DNA"/>
</dbReference>
<evidence type="ECO:0000313" key="2">
    <source>
        <dbReference type="Proteomes" id="UP001143910"/>
    </source>
</evidence>
<accession>A0ACC1NUN7</accession>
<keyword evidence="2" id="KW-1185">Reference proteome</keyword>
<reference evidence="1" key="1">
    <citation type="submission" date="2022-08" db="EMBL/GenBank/DDBJ databases">
        <title>Genome Sequence of Lecanicillium fungicola.</title>
        <authorList>
            <person name="Buettner E."/>
        </authorList>
    </citation>
    <scope>NUCLEOTIDE SEQUENCE</scope>
    <source>
        <strain evidence="1">Babe33</strain>
    </source>
</reference>